<reference evidence="1" key="2">
    <citation type="journal article" date="2015" name="Fish Shellfish Immunol.">
        <title>Early steps in the European eel (Anguilla anguilla)-Vibrio vulnificus interaction in the gills: Role of the RtxA13 toxin.</title>
        <authorList>
            <person name="Callol A."/>
            <person name="Pajuelo D."/>
            <person name="Ebbesson L."/>
            <person name="Teles M."/>
            <person name="MacKenzie S."/>
            <person name="Amaro C."/>
        </authorList>
    </citation>
    <scope>NUCLEOTIDE SEQUENCE</scope>
</reference>
<name>A0A0E9V9V2_ANGAN</name>
<dbReference type="AlphaFoldDB" id="A0A0E9V9V2"/>
<proteinExistence type="predicted"/>
<accession>A0A0E9V9V2</accession>
<organism evidence="1">
    <name type="scientific">Anguilla anguilla</name>
    <name type="common">European freshwater eel</name>
    <name type="synonym">Muraena anguilla</name>
    <dbReference type="NCBI Taxonomy" id="7936"/>
    <lineage>
        <taxon>Eukaryota</taxon>
        <taxon>Metazoa</taxon>
        <taxon>Chordata</taxon>
        <taxon>Craniata</taxon>
        <taxon>Vertebrata</taxon>
        <taxon>Euteleostomi</taxon>
        <taxon>Actinopterygii</taxon>
        <taxon>Neopterygii</taxon>
        <taxon>Teleostei</taxon>
        <taxon>Anguilliformes</taxon>
        <taxon>Anguillidae</taxon>
        <taxon>Anguilla</taxon>
    </lineage>
</organism>
<sequence>MCYFCLSNHHVLCHWFCKNMGFFRSSITVFLNNLCGIITFIY</sequence>
<evidence type="ECO:0000313" key="1">
    <source>
        <dbReference type="EMBL" id="JAH74822.1"/>
    </source>
</evidence>
<dbReference type="EMBL" id="GBXM01033755">
    <property type="protein sequence ID" value="JAH74822.1"/>
    <property type="molecule type" value="Transcribed_RNA"/>
</dbReference>
<protein>
    <submittedName>
        <fullName evidence="1">Uncharacterized protein</fullName>
    </submittedName>
</protein>
<reference evidence="1" key="1">
    <citation type="submission" date="2014-11" db="EMBL/GenBank/DDBJ databases">
        <authorList>
            <person name="Amaro Gonzalez C."/>
        </authorList>
    </citation>
    <scope>NUCLEOTIDE SEQUENCE</scope>
</reference>